<dbReference type="GO" id="GO:0000977">
    <property type="term" value="F:RNA polymerase II transcription regulatory region sequence-specific DNA binding"/>
    <property type="evidence" value="ECO:0007669"/>
    <property type="project" value="TreeGrafter"/>
</dbReference>
<dbReference type="GO" id="GO:0000981">
    <property type="term" value="F:DNA-binding transcription factor activity, RNA polymerase II-specific"/>
    <property type="evidence" value="ECO:0007669"/>
    <property type="project" value="TreeGrafter"/>
</dbReference>
<dbReference type="Pfam" id="PF12874">
    <property type="entry name" value="zf-met"/>
    <property type="match status" value="2"/>
</dbReference>
<dbReference type="Proteomes" id="UP000014254">
    <property type="component" value="Unassembled WGS sequence"/>
</dbReference>
<keyword evidence="3 5" id="KW-0863">Zinc-finger</keyword>
<evidence type="ECO:0000256" key="6">
    <source>
        <dbReference type="SAM" id="MobiDB-lite"/>
    </source>
</evidence>
<dbReference type="VEuPathDB" id="FungiDB:HMPREF1544_12093"/>
<dbReference type="GO" id="GO:0008270">
    <property type="term" value="F:zinc ion binding"/>
    <property type="evidence" value="ECO:0007669"/>
    <property type="project" value="UniProtKB-KW"/>
</dbReference>
<keyword evidence="4" id="KW-0862">Zinc</keyword>
<evidence type="ECO:0000259" key="7">
    <source>
        <dbReference type="PROSITE" id="PS50157"/>
    </source>
</evidence>
<evidence type="ECO:0000313" key="8">
    <source>
        <dbReference type="EMBL" id="EPB81207.1"/>
    </source>
</evidence>
<dbReference type="Gene3D" id="3.30.160.60">
    <property type="entry name" value="Classic Zinc Finger"/>
    <property type="match status" value="3"/>
</dbReference>
<evidence type="ECO:0000256" key="4">
    <source>
        <dbReference type="ARBA" id="ARBA00022833"/>
    </source>
</evidence>
<feature type="region of interest" description="Disordered" evidence="6">
    <location>
        <begin position="139"/>
        <end position="164"/>
    </location>
</feature>
<proteinExistence type="predicted"/>
<evidence type="ECO:0000256" key="3">
    <source>
        <dbReference type="ARBA" id="ARBA00022771"/>
    </source>
</evidence>
<dbReference type="PANTHER" id="PTHR24409">
    <property type="entry name" value="ZINC FINGER PROTEIN 142"/>
    <property type="match status" value="1"/>
</dbReference>
<organism evidence="8 9">
    <name type="scientific">Mucor circinelloides f. circinelloides (strain 1006PhL)</name>
    <name type="common">Mucormycosis agent</name>
    <name type="synonym">Calyptromyces circinelloides</name>
    <dbReference type="NCBI Taxonomy" id="1220926"/>
    <lineage>
        <taxon>Eukaryota</taxon>
        <taxon>Fungi</taxon>
        <taxon>Fungi incertae sedis</taxon>
        <taxon>Mucoromycota</taxon>
        <taxon>Mucoromycotina</taxon>
        <taxon>Mucoromycetes</taxon>
        <taxon>Mucorales</taxon>
        <taxon>Mucorineae</taxon>
        <taxon>Mucoraceae</taxon>
        <taxon>Mucor</taxon>
    </lineage>
</organism>
<dbReference type="InterPro" id="IPR013087">
    <property type="entry name" value="Znf_C2H2_type"/>
</dbReference>
<protein>
    <recommendedName>
        <fullName evidence="7">C2H2-type domain-containing protein</fullName>
    </recommendedName>
</protein>
<dbReference type="PANTHER" id="PTHR24409:SF295">
    <property type="entry name" value="AZ2-RELATED"/>
    <property type="match status" value="1"/>
</dbReference>
<dbReference type="OrthoDB" id="2202020at2759"/>
<dbReference type="SMART" id="SM00355">
    <property type="entry name" value="ZnF_C2H2"/>
    <property type="match status" value="8"/>
</dbReference>
<name>S2IZ97_MUCC1</name>
<feature type="domain" description="C2H2-type" evidence="7">
    <location>
        <begin position="293"/>
        <end position="321"/>
    </location>
</feature>
<dbReference type="GO" id="GO:0005634">
    <property type="term" value="C:nucleus"/>
    <property type="evidence" value="ECO:0007669"/>
    <property type="project" value="TreeGrafter"/>
</dbReference>
<evidence type="ECO:0000256" key="1">
    <source>
        <dbReference type="ARBA" id="ARBA00022723"/>
    </source>
</evidence>
<gene>
    <name evidence="8" type="ORF">HMPREF1544_12093</name>
</gene>
<accession>S2IZ97</accession>
<keyword evidence="9" id="KW-1185">Reference proteome</keyword>
<dbReference type="InParanoid" id="S2IZ97"/>
<sequence>MVQTRRSGRTEAAFKPKKAFANTIGAAKMEVGIKYKTSPNTEEEESTTNEDLSIGSLGFGDNLFRYQCSVCNKKTASLRSVLDHRQAIHNITHRLPKNVDLEPDADDPNFYCKSCQEHLRQESAYRSHLRKVHHMVLKDLQRKRQRNGIRSDSNDTDDNYTSDEAINRSKRVYHEHLKKNCDMNLSPSEATNSHGVLPVWDDSGLYCPQCNFTCKSKRTYTQHCQIVHLMRAPTKDARTSTADIKDPRYYCNACKKSCYNEAGYQNHLFIVHRINCRQTSIIKEGLDVNDSDSYCRICDKTLSSNFSLRRHDQAFHPAQESTTRISRIQPDVNDQNNCCHICQRNYSNIASYRQHLRVAHEVALETFQTGKASASSLPNPDDSNFYCSVCKESMETRKSYRQHCNKIHQMDFGRCKAPKASDEDIDINSPINYCEQCKCRYFDRYKFTYHLKKVHRIKITRIIA</sequence>
<reference evidence="9" key="1">
    <citation type="submission" date="2013-05" db="EMBL/GenBank/DDBJ databases">
        <title>The Genome sequence of Mucor circinelloides f. circinelloides 1006PhL.</title>
        <authorList>
            <consortium name="The Broad Institute Genomics Platform"/>
            <person name="Cuomo C."/>
            <person name="Earl A."/>
            <person name="Findley K."/>
            <person name="Lee S.C."/>
            <person name="Walker B."/>
            <person name="Young S."/>
            <person name="Zeng Q."/>
            <person name="Gargeya S."/>
            <person name="Fitzgerald M."/>
            <person name="Haas B."/>
            <person name="Abouelleil A."/>
            <person name="Allen A.W."/>
            <person name="Alvarado L."/>
            <person name="Arachchi H.M."/>
            <person name="Berlin A.M."/>
            <person name="Chapman S.B."/>
            <person name="Gainer-Dewar J."/>
            <person name="Goldberg J."/>
            <person name="Griggs A."/>
            <person name="Gujja S."/>
            <person name="Hansen M."/>
            <person name="Howarth C."/>
            <person name="Imamovic A."/>
            <person name="Ireland A."/>
            <person name="Larimer J."/>
            <person name="McCowan C."/>
            <person name="Murphy C."/>
            <person name="Pearson M."/>
            <person name="Poon T.W."/>
            <person name="Priest M."/>
            <person name="Roberts A."/>
            <person name="Saif S."/>
            <person name="Shea T."/>
            <person name="Sisk P."/>
            <person name="Sykes S."/>
            <person name="Wortman J."/>
            <person name="Nusbaum C."/>
            <person name="Birren B."/>
        </authorList>
    </citation>
    <scope>NUCLEOTIDE SEQUENCE [LARGE SCALE GENOMIC DNA]</scope>
    <source>
        <strain evidence="9">1006PhL</strain>
    </source>
</reference>
<dbReference type="EMBL" id="KE124198">
    <property type="protein sequence ID" value="EPB81207.1"/>
    <property type="molecule type" value="Genomic_DNA"/>
</dbReference>
<dbReference type="STRING" id="1220926.S2IZ97"/>
<evidence type="ECO:0000313" key="9">
    <source>
        <dbReference type="Proteomes" id="UP000014254"/>
    </source>
</evidence>
<evidence type="ECO:0000256" key="5">
    <source>
        <dbReference type="PROSITE-ProRule" id="PRU00042"/>
    </source>
</evidence>
<keyword evidence="1" id="KW-0479">Metal-binding</keyword>
<dbReference type="eggNOG" id="KOG1721">
    <property type="taxonomic scope" value="Eukaryota"/>
</dbReference>
<dbReference type="PROSITE" id="PS00028">
    <property type="entry name" value="ZINC_FINGER_C2H2_1"/>
    <property type="match status" value="5"/>
</dbReference>
<keyword evidence="2" id="KW-0677">Repeat</keyword>
<dbReference type="PROSITE" id="PS50157">
    <property type="entry name" value="ZINC_FINGER_C2H2_2"/>
    <property type="match status" value="2"/>
</dbReference>
<dbReference type="AlphaFoldDB" id="S2IZ97"/>
<feature type="domain" description="C2H2-type" evidence="7">
    <location>
        <begin position="110"/>
        <end position="133"/>
    </location>
</feature>
<evidence type="ECO:0000256" key="2">
    <source>
        <dbReference type="ARBA" id="ARBA00022737"/>
    </source>
</evidence>